<dbReference type="PROSITE" id="PS00039">
    <property type="entry name" value="DEAD_ATP_HELICASE"/>
    <property type="match status" value="1"/>
</dbReference>
<evidence type="ECO:0000256" key="2">
    <source>
        <dbReference type="ARBA" id="ARBA00022741"/>
    </source>
</evidence>
<feature type="domain" description="Helicase ATP-binding" evidence="10">
    <location>
        <begin position="153"/>
        <end position="327"/>
    </location>
</feature>
<feature type="domain" description="WW" evidence="9">
    <location>
        <begin position="10"/>
        <end position="44"/>
    </location>
</feature>
<dbReference type="Pfam" id="PF00397">
    <property type="entry name" value="WW"/>
    <property type="match status" value="1"/>
</dbReference>
<evidence type="ECO:0000259" key="9">
    <source>
        <dbReference type="PROSITE" id="PS50020"/>
    </source>
</evidence>
<dbReference type="Proteomes" id="UP000612055">
    <property type="component" value="Unassembled WGS sequence"/>
</dbReference>
<dbReference type="SMART" id="SM00456">
    <property type="entry name" value="WW"/>
    <property type="match status" value="1"/>
</dbReference>
<feature type="region of interest" description="Disordered" evidence="8">
    <location>
        <begin position="38"/>
        <end position="94"/>
    </location>
</feature>
<evidence type="ECO:0000313" key="13">
    <source>
        <dbReference type="EMBL" id="KAG2493605.1"/>
    </source>
</evidence>
<dbReference type="InterPro" id="IPR027417">
    <property type="entry name" value="P-loop_NTPase"/>
</dbReference>
<evidence type="ECO:0000313" key="14">
    <source>
        <dbReference type="Proteomes" id="UP000612055"/>
    </source>
</evidence>
<evidence type="ECO:0000256" key="6">
    <source>
        <dbReference type="PROSITE-ProRule" id="PRU00552"/>
    </source>
</evidence>
<evidence type="ECO:0000259" key="12">
    <source>
        <dbReference type="PROSITE" id="PS51195"/>
    </source>
</evidence>
<feature type="compositionally biased region" description="Basic residues" evidence="8">
    <location>
        <begin position="590"/>
        <end position="607"/>
    </location>
</feature>
<feature type="compositionally biased region" description="Polar residues" evidence="8">
    <location>
        <begin position="71"/>
        <end position="88"/>
    </location>
</feature>
<evidence type="ECO:0000256" key="5">
    <source>
        <dbReference type="ARBA" id="ARBA00022840"/>
    </source>
</evidence>
<evidence type="ECO:0000256" key="4">
    <source>
        <dbReference type="ARBA" id="ARBA00022806"/>
    </source>
</evidence>
<dbReference type="CDD" id="cd18787">
    <property type="entry name" value="SF2_C_DEAD"/>
    <property type="match status" value="1"/>
</dbReference>
<dbReference type="InterPro" id="IPR014001">
    <property type="entry name" value="Helicase_ATP-bd"/>
</dbReference>
<dbReference type="FunFam" id="3.40.50.300:FF:000008">
    <property type="entry name" value="ATP-dependent RNA helicase RhlB"/>
    <property type="match status" value="1"/>
</dbReference>
<evidence type="ECO:0000259" key="10">
    <source>
        <dbReference type="PROSITE" id="PS51192"/>
    </source>
</evidence>
<comment type="similarity">
    <text evidence="7">Belongs to the DEAD box helicase family.</text>
</comment>
<dbReference type="SUPFAM" id="SSF51045">
    <property type="entry name" value="WW domain"/>
    <property type="match status" value="1"/>
</dbReference>
<feature type="short sequence motif" description="Q motif" evidence="6">
    <location>
        <begin position="122"/>
        <end position="150"/>
    </location>
</feature>
<feature type="domain" description="DEAD-box RNA helicase Q" evidence="12">
    <location>
        <begin position="122"/>
        <end position="150"/>
    </location>
</feature>
<sequence>MSGVQRVDDPSLPVPWQALYDPASRLKYYWNPNTNVTTYDRPSGGSSAAAASAPASNGDYYSSRGRDDYASTANGNGYNSSAKQSTGMTGAPVSTDGFMSTADYRRTHDISVQGSDVPDPLQTFESVGFPPDILEEIRRAGFKSPTPIQAQAWPIALSGRDLVAIAKTGSGKTCGFLLPGMLHIQATRKDPRMGPTLLVLAPTRELAMQIKTEADKFGRSSGIKNTCVYGGAPKGPQVRDLNYGVQIVIATPGRLNDFLEGGQVRLGQVSYLVLDEADRMLDMGFEPQIQRIVRTLPRQRQTLFFSATWPREVKSIASQFVVNQTVHVFIGGVEEKLVANKAITQHVTVVSGISEKFTELARIIRSKPPGTRIIIFCTTKRMCDQLSGQMTREFRAAAIHGDKRQSERDYVLQAFKDGRTPILVATDVAARGLDIPNVGAVINFDFPTGTEDYIHRIGRTGRAGATGEAYTFMSQEDGKHARDLMTVMREAGQIIPPALEQLAMRGGFGGGGGRNRWTGGGGGRGGGGGFGGGFGGGGFGGGGFGGGGGGFGGGGFGGGGYGGASGGFGGGYGASAAAAPGAAAAYPGRSRSRSRSPDRRRRSRSRSRSRDRADRGRGSPSYDRYPR</sequence>
<organism evidence="13 14">
    <name type="scientific">Edaphochlamys debaryana</name>
    <dbReference type="NCBI Taxonomy" id="47281"/>
    <lineage>
        <taxon>Eukaryota</taxon>
        <taxon>Viridiplantae</taxon>
        <taxon>Chlorophyta</taxon>
        <taxon>core chlorophytes</taxon>
        <taxon>Chlorophyceae</taxon>
        <taxon>CS clade</taxon>
        <taxon>Chlamydomonadales</taxon>
        <taxon>Chlamydomonadales incertae sedis</taxon>
        <taxon>Edaphochlamys</taxon>
    </lineage>
</organism>
<feature type="region of interest" description="Disordered" evidence="8">
    <location>
        <begin position="579"/>
        <end position="627"/>
    </location>
</feature>
<dbReference type="PROSITE" id="PS01159">
    <property type="entry name" value="WW_DOMAIN_1"/>
    <property type="match status" value="1"/>
</dbReference>
<dbReference type="SMART" id="SM00487">
    <property type="entry name" value="DEXDc"/>
    <property type="match status" value="1"/>
</dbReference>
<proteinExistence type="inferred from homology"/>
<dbReference type="PROSITE" id="PS51195">
    <property type="entry name" value="Q_MOTIF"/>
    <property type="match status" value="1"/>
</dbReference>
<accession>A0A835Y0P1</accession>
<dbReference type="Gene3D" id="3.40.50.300">
    <property type="entry name" value="P-loop containing nucleotide triphosphate hydrolases"/>
    <property type="match status" value="2"/>
</dbReference>
<evidence type="ECO:0000256" key="8">
    <source>
        <dbReference type="SAM" id="MobiDB-lite"/>
    </source>
</evidence>
<gene>
    <name evidence="13" type="ORF">HYH03_008122</name>
</gene>
<dbReference type="InterPro" id="IPR014014">
    <property type="entry name" value="RNA_helicase_DEAD_Q_motif"/>
</dbReference>
<dbReference type="Gene3D" id="2.20.70.10">
    <property type="match status" value="1"/>
</dbReference>
<dbReference type="InterPro" id="IPR036020">
    <property type="entry name" value="WW_dom_sf"/>
</dbReference>
<dbReference type="InterPro" id="IPR001650">
    <property type="entry name" value="Helicase_C-like"/>
</dbReference>
<dbReference type="CDD" id="cd00201">
    <property type="entry name" value="WW"/>
    <property type="match status" value="1"/>
</dbReference>
<dbReference type="EC" id="3.6.4.13" evidence="1"/>
<dbReference type="SUPFAM" id="SSF52540">
    <property type="entry name" value="P-loop containing nucleoside triphosphate hydrolases"/>
    <property type="match status" value="1"/>
</dbReference>
<dbReference type="GO" id="GO:0003724">
    <property type="term" value="F:RNA helicase activity"/>
    <property type="evidence" value="ECO:0007669"/>
    <property type="project" value="UniProtKB-EC"/>
</dbReference>
<feature type="compositionally biased region" description="Basic and acidic residues" evidence="8">
    <location>
        <begin position="608"/>
        <end position="617"/>
    </location>
</feature>
<dbReference type="InterPro" id="IPR001202">
    <property type="entry name" value="WW_dom"/>
</dbReference>
<keyword evidence="4 7" id="KW-0347">Helicase</keyword>
<protein>
    <recommendedName>
        <fullName evidence="1">RNA helicase</fullName>
        <ecNumber evidence="1">3.6.4.13</ecNumber>
    </recommendedName>
</protein>
<dbReference type="GO" id="GO:0016787">
    <property type="term" value="F:hydrolase activity"/>
    <property type="evidence" value="ECO:0007669"/>
    <property type="project" value="UniProtKB-KW"/>
</dbReference>
<dbReference type="PROSITE" id="PS51192">
    <property type="entry name" value="HELICASE_ATP_BIND_1"/>
    <property type="match status" value="1"/>
</dbReference>
<dbReference type="PROSITE" id="PS50020">
    <property type="entry name" value="WW_DOMAIN_2"/>
    <property type="match status" value="1"/>
</dbReference>
<dbReference type="PROSITE" id="PS51194">
    <property type="entry name" value="HELICASE_CTER"/>
    <property type="match status" value="1"/>
</dbReference>
<dbReference type="GO" id="GO:0005524">
    <property type="term" value="F:ATP binding"/>
    <property type="evidence" value="ECO:0007669"/>
    <property type="project" value="UniProtKB-KW"/>
</dbReference>
<dbReference type="GO" id="GO:0003676">
    <property type="term" value="F:nucleic acid binding"/>
    <property type="evidence" value="ECO:0007669"/>
    <property type="project" value="InterPro"/>
</dbReference>
<dbReference type="EMBL" id="JAEHOE010000036">
    <property type="protein sequence ID" value="KAG2493605.1"/>
    <property type="molecule type" value="Genomic_DNA"/>
</dbReference>
<feature type="domain" description="Helicase C-terminal" evidence="11">
    <location>
        <begin position="356"/>
        <end position="503"/>
    </location>
</feature>
<dbReference type="Pfam" id="PF00271">
    <property type="entry name" value="Helicase_C"/>
    <property type="match status" value="1"/>
</dbReference>
<evidence type="ECO:0000256" key="7">
    <source>
        <dbReference type="RuleBase" id="RU000492"/>
    </source>
</evidence>
<dbReference type="OrthoDB" id="196131at2759"/>
<keyword evidence="14" id="KW-1185">Reference proteome</keyword>
<dbReference type="AlphaFoldDB" id="A0A835Y0P1"/>
<dbReference type="PANTHER" id="PTHR47958">
    <property type="entry name" value="ATP-DEPENDENT RNA HELICASE DBP3"/>
    <property type="match status" value="1"/>
</dbReference>
<comment type="caution">
    <text evidence="13">The sequence shown here is derived from an EMBL/GenBank/DDBJ whole genome shotgun (WGS) entry which is preliminary data.</text>
</comment>
<keyword evidence="3 7" id="KW-0378">Hydrolase</keyword>
<evidence type="ECO:0000256" key="1">
    <source>
        <dbReference type="ARBA" id="ARBA00012552"/>
    </source>
</evidence>
<evidence type="ECO:0000259" key="11">
    <source>
        <dbReference type="PROSITE" id="PS51194"/>
    </source>
</evidence>
<feature type="compositionally biased region" description="Low complexity" evidence="8">
    <location>
        <begin position="579"/>
        <end position="589"/>
    </location>
</feature>
<dbReference type="SMART" id="SM00490">
    <property type="entry name" value="HELICc"/>
    <property type="match status" value="1"/>
</dbReference>
<keyword evidence="2 7" id="KW-0547">Nucleotide-binding</keyword>
<reference evidence="13" key="1">
    <citation type="journal article" date="2020" name="bioRxiv">
        <title>Comparative genomics of Chlamydomonas.</title>
        <authorList>
            <person name="Craig R.J."/>
            <person name="Hasan A.R."/>
            <person name="Ness R.W."/>
            <person name="Keightley P.D."/>
        </authorList>
    </citation>
    <scope>NUCLEOTIDE SEQUENCE</scope>
    <source>
        <strain evidence="13">CCAP 11/70</strain>
    </source>
</reference>
<feature type="compositionally biased region" description="Low complexity" evidence="8">
    <location>
        <begin position="42"/>
        <end position="56"/>
    </location>
</feature>
<evidence type="ECO:0000256" key="3">
    <source>
        <dbReference type="ARBA" id="ARBA00022801"/>
    </source>
</evidence>
<dbReference type="InterPro" id="IPR000629">
    <property type="entry name" value="RNA-helicase_DEAD-box_CS"/>
</dbReference>
<dbReference type="Pfam" id="PF00270">
    <property type="entry name" value="DEAD"/>
    <property type="match status" value="1"/>
</dbReference>
<dbReference type="FunFam" id="3.40.50.300:FF:000079">
    <property type="entry name" value="probable ATP-dependent RNA helicase DDX17"/>
    <property type="match status" value="1"/>
</dbReference>
<dbReference type="InterPro" id="IPR011545">
    <property type="entry name" value="DEAD/DEAH_box_helicase_dom"/>
</dbReference>
<keyword evidence="5 7" id="KW-0067">ATP-binding</keyword>
<name>A0A835Y0P1_9CHLO</name>